<evidence type="ECO:0000259" key="1">
    <source>
        <dbReference type="PROSITE" id="PS51186"/>
    </source>
</evidence>
<dbReference type="SUPFAM" id="SSF55729">
    <property type="entry name" value="Acyl-CoA N-acyltransferases (Nat)"/>
    <property type="match status" value="1"/>
</dbReference>
<proteinExistence type="predicted"/>
<gene>
    <name evidence="2" type="ORF">QQ020_18285</name>
</gene>
<dbReference type="RefSeq" id="WP_346759368.1">
    <property type="nucleotide sequence ID" value="NZ_JAUJEB010000004.1"/>
</dbReference>
<dbReference type="Gene3D" id="3.40.630.30">
    <property type="match status" value="1"/>
</dbReference>
<dbReference type="PANTHER" id="PTHR43259">
    <property type="entry name" value="SPT10P"/>
    <property type="match status" value="1"/>
</dbReference>
<comment type="caution">
    <text evidence="2">The sequence shown here is derived from an EMBL/GenBank/DDBJ whole genome shotgun (WGS) entry which is preliminary data.</text>
</comment>
<evidence type="ECO:0000313" key="2">
    <source>
        <dbReference type="EMBL" id="MDN5214031.1"/>
    </source>
</evidence>
<keyword evidence="3" id="KW-1185">Reference proteome</keyword>
<name>A0ABT8LAC6_9BACT</name>
<reference evidence="2" key="1">
    <citation type="submission" date="2023-06" db="EMBL/GenBank/DDBJ databases">
        <title>Genomic of Agaribacillus aureum.</title>
        <authorList>
            <person name="Wang G."/>
        </authorList>
    </citation>
    <scope>NUCLEOTIDE SEQUENCE</scope>
    <source>
        <strain evidence="2">BMA12</strain>
    </source>
</reference>
<protein>
    <submittedName>
        <fullName evidence="2">GNAT family N-acetyltransferase</fullName>
    </submittedName>
</protein>
<dbReference type="InterPro" id="IPR016181">
    <property type="entry name" value="Acyl_CoA_acyltransferase"/>
</dbReference>
<sequence>MDLSLSSMDQNEFEQFLDLTIPDYAEDKIKAGSWSLENALPNAKRDFNRLLPQGIQTKNHFLKNIVTNHQKIGSIWYAVKDDDQPAIAFLYQIYIEQDFRSKGYGSLAMKVLKNEVAALGIDHIWLHVFAHNSKALPFYQRLGFKISDYTLHIDLRA</sequence>
<evidence type="ECO:0000313" key="3">
    <source>
        <dbReference type="Proteomes" id="UP001172083"/>
    </source>
</evidence>
<feature type="domain" description="N-acetyltransferase" evidence="1">
    <location>
        <begin position="3"/>
        <end position="157"/>
    </location>
</feature>
<dbReference type="PROSITE" id="PS51186">
    <property type="entry name" value="GNAT"/>
    <property type="match status" value="1"/>
</dbReference>
<dbReference type="EMBL" id="JAUJEB010000004">
    <property type="protein sequence ID" value="MDN5214031.1"/>
    <property type="molecule type" value="Genomic_DNA"/>
</dbReference>
<dbReference type="InterPro" id="IPR000182">
    <property type="entry name" value="GNAT_dom"/>
</dbReference>
<organism evidence="2 3">
    <name type="scientific">Agaribacillus aureus</name>
    <dbReference type="NCBI Taxonomy" id="3051825"/>
    <lineage>
        <taxon>Bacteria</taxon>
        <taxon>Pseudomonadati</taxon>
        <taxon>Bacteroidota</taxon>
        <taxon>Cytophagia</taxon>
        <taxon>Cytophagales</taxon>
        <taxon>Splendidivirgaceae</taxon>
        <taxon>Agaribacillus</taxon>
    </lineage>
</organism>
<dbReference type="Proteomes" id="UP001172083">
    <property type="component" value="Unassembled WGS sequence"/>
</dbReference>
<dbReference type="InterPro" id="IPR052829">
    <property type="entry name" value="N-acetyltransferase_domain"/>
</dbReference>
<accession>A0ABT8LAC6</accession>
<dbReference type="PANTHER" id="PTHR43259:SF1">
    <property type="entry name" value="N-ACETYLTRANSFERASE DOMAIN-CONTAINING PROTEIN"/>
    <property type="match status" value="1"/>
</dbReference>
<dbReference type="Pfam" id="PF00583">
    <property type="entry name" value="Acetyltransf_1"/>
    <property type="match status" value="1"/>
</dbReference>
<dbReference type="CDD" id="cd04301">
    <property type="entry name" value="NAT_SF"/>
    <property type="match status" value="1"/>
</dbReference>